<dbReference type="GO" id="GO:0016491">
    <property type="term" value="F:oxidoreductase activity"/>
    <property type="evidence" value="ECO:0007669"/>
    <property type="project" value="UniProtKB-KW"/>
</dbReference>
<gene>
    <name evidence="3" type="primary">hdrB</name>
    <name evidence="3" type="ORF">SUTH_02769</name>
</gene>
<evidence type="ECO:0000313" key="4">
    <source>
        <dbReference type="Proteomes" id="UP000031637"/>
    </source>
</evidence>
<feature type="domain" description="Cysteine-rich" evidence="2">
    <location>
        <begin position="158"/>
        <end position="244"/>
    </location>
</feature>
<dbReference type="Gene3D" id="1.20.1050.140">
    <property type="match status" value="1"/>
</dbReference>
<proteinExistence type="predicted"/>
<dbReference type="STRING" id="1223802.SUTH_02769"/>
<evidence type="ECO:0000256" key="1">
    <source>
        <dbReference type="ARBA" id="ARBA00023002"/>
    </source>
</evidence>
<name>W0SL91_9PROT</name>
<evidence type="ECO:0000259" key="2">
    <source>
        <dbReference type="Pfam" id="PF02754"/>
    </source>
</evidence>
<protein>
    <submittedName>
        <fullName evidence="3">Heterodisulfide reductase, B subunit</fullName>
    </submittedName>
</protein>
<dbReference type="InterPro" id="IPR004017">
    <property type="entry name" value="Cys_rich_dom"/>
</dbReference>
<dbReference type="KEGG" id="shd:SUTH_02769"/>
<reference evidence="3 4" key="1">
    <citation type="journal article" date="2014" name="Syst. Appl. Microbiol.">
        <title>Complete genomes of freshwater sulfur oxidizers Sulfuricella denitrificans skB26 and Sulfuritalea hydrogenivorans sk43H: genetic insights into the sulfur oxidation pathway of betaproteobacteria.</title>
        <authorList>
            <person name="Watanabe T."/>
            <person name="Kojima H."/>
            <person name="Fukui M."/>
        </authorList>
    </citation>
    <scope>NUCLEOTIDE SEQUENCE [LARGE SCALE GENOMIC DNA]</scope>
    <source>
        <strain evidence="3">DSM22779</strain>
    </source>
</reference>
<dbReference type="RefSeq" id="WP_041100033.1">
    <property type="nucleotide sequence ID" value="NZ_AP012547.1"/>
</dbReference>
<organism evidence="3 4">
    <name type="scientific">Sulfuritalea hydrogenivorans sk43H</name>
    <dbReference type="NCBI Taxonomy" id="1223802"/>
    <lineage>
        <taxon>Bacteria</taxon>
        <taxon>Pseudomonadati</taxon>
        <taxon>Pseudomonadota</taxon>
        <taxon>Betaproteobacteria</taxon>
        <taxon>Nitrosomonadales</taxon>
        <taxon>Sterolibacteriaceae</taxon>
        <taxon>Sulfuritalea</taxon>
    </lineage>
</organism>
<keyword evidence="4" id="KW-1185">Reference proteome</keyword>
<feature type="domain" description="Cysteine-rich" evidence="2">
    <location>
        <begin position="6"/>
        <end position="88"/>
    </location>
</feature>
<dbReference type="EMBL" id="AP012547">
    <property type="protein sequence ID" value="BAO30548.1"/>
    <property type="molecule type" value="Genomic_DNA"/>
</dbReference>
<dbReference type="Proteomes" id="UP000031637">
    <property type="component" value="Chromosome"/>
</dbReference>
<dbReference type="InterPro" id="IPR051278">
    <property type="entry name" value="HdrB/HdrD_reductase"/>
</dbReference>
<dbReference type="Pfam" id="PF02754">
    <property type="entry name" value="CCG"/>
    <property type="match status" value="2"/>
</dbReference>
<dbReference type="PANTHER" id="PTHR42947">
    <property type="entry name" value="COB--COM HETERODISULFIDE REDUCTASE SUBUNIT B 1"/>
    <property type="match status" value="1"/>
</dbReference>
<dbReference type="Gene3D" id="3.40.50.11810">
    <property type="match status" value="1"/>
</dbReference>
<sequence length="299" mass="32552">MSKKEYAFYPGCSSQLKASASNYLVSTNSMCTALDIKLTEIPDWNCCGASIGYCEGGELPRIAINARNFAQAETHLPGQDIVATCAACWLGARESKERLDASAVLMKETNEALAAAGLHYKGEVEVRHMVEVLIEDFGYEGLKAPMKKSLEGLKIAGYVGCQTNRPFGIVGESFENPLYLDKMVETFGGEALTKYEQKVTCCGGALAFSEPEKSQKQIRDIVESAYDHGAEMIVTPCPLCQANVEVYQSEINKKQGTKFNMPVVYYSQLMTVAYGGSAKDAALDGQLIRAEKLEKIAGK</sequence>
<dbReference type="HOGENOM" id="CLU_052147_1_0_4"/>
<dbReference type="OrthoDB" id="9777685at2"/>
<evidence type="ECO:0000313" key="3">
    <source>
        <dbReference type="EMBL" id="BAO30548.1"/>
    </source>
</evidence>
<dbReference type="AlphaFoldDB" id="W0SL91"/>
<keyword evidence="1" id="KW-0560">Oxidoreductase</keyword>
<accession>W0SL91</accession>
<dbReference type="PANTHER" id="PTHR42947:SF1">
    <property type="entry name" value="COB--COM HETERODISULFIDE REDUCTASE SUBUNIT B 1"/>
    <property type="match status" value="1"/>
</dbReference>